<dbReference type="EMBL" id="FOCQ01000015">
    <property type="protein sequence ID" value="SEN58554.1"/>
    <property type="molecule type" value="Genomic_DNA"/>
</dbReference>
<proteinExistence type="predicted"/>
<dbReference type="AlphaFoldDB" id="A0A1H8HR55"/>
<name>A0A1H8HR55_9BACL</name>
<gene>
    <name evidence="1" type="ORF">SAMN05444955_1151</name>
</gene>
<keyword evidence="2" id="KW-1185">Reference proteome</keyword>
<evidence type="ECO:0000313" key="1">
    <source>
        <dbReference type="EMBL" id="SEN58554.1"/>
    </source>
</evidence>
<organism evidence="1 2">
    <name type="scientific">Lihuaxuella thermophila</name>
    <dbReference type="NCBI Taxonomy" id="1173111"/>
    <lineage>
        <taxon>Bacteria</taxon>
        <taxon>Bacillati</taxon>
        <taxon>Bacillota</taxon>
        <taxon>Bacilli</taxon>
        <taxon>Bacillales</taxon>
        <taxon>Thermoactinomycetaceae</taxon>
        <taxon>Lihuaxuella</taxon>
    </lineage>
</organism>
<dbReference type="RefSeq" id="WP_089971270.1">
    <property type="nucleotide sequence ID" value="NZ_FOCQ01000015.1"/>
</dbReference>
<accession>A0A1H8HR55</accession>
<dbReference type="OrthoDB" id="2989349at2"/>
<evidence type="ECO:0000313" key="2">
    <source>
        <dbReference type="Proteomes" id="UP000199695"/>
    </source>
</evidence>
<sequence>MVNKTEKLIRFLEKNRPSDQNTDLVWHFVIKLVQDEGLTIKDLIAMYYLYTVTKNCGSQGINIISHRDGVTTAGIGSRKYTCDENKLLEHWKKTMDAYILKYLLD</sequence>
<protein>
    <submittedName>
        <fullName evidence="1">Uncharacterized protein</fullName>
    </submittedName>
</protein>
<dbReference type="Proteomes" id="UP000199695">
    <property type="component" value="Unassembled WGS sequence"/>
</dbReference>
<reference evidence="1 2" key="1">
    <citation type="submission" date="2016-10" db="EMBL/GenBank/DDBJ databases">
        <authorList>
            <person name="de Groot N.N."/>
        </authorList>
    </citation>
    <scope>NUCLEOTIDE SEQUENCE [LARGE SCALE GENOMIC DNA]</scope>
    <source>
        <strain evidence="1 2">DSM 46701</strain>
    </source>
</reference>